<evidence type="ECO:0008006" key="3">
    <source>
        <dbReference type="Google" id="ProtNLM"/>
    </source>
</evidence>
<gene>
    <name evidence="1" type="ORF">C1631_023270</name>
</gene>
<keyword evidence="2" id="KW-1185">Reference proteome</keyword>
<protein>
    <recommendedName>
        <fullName evidence="3">ParA family protein</fullName>
    </recommendedName>
</protein>
<dbReference type="InterPro" id="IPR027417">
    <property type="entry name" value="P-loop_NTPase"/>
</dbReference>
<accession>A0A316WL27</accession>
<dbReference type="Gene3D" id="3.40.50.300">
    <property type="entry name" value="P-loop containing nucleotide triphosphate hydrolases"/>
    <property type="match status" value="1"/>
</dbReference>
<dbReference type="Proteomes" id="UP000236594">
    <property type="component" value="Unassembled WGS sequence"/>
</dbReference>
<dbReference type="CDD" id="cd02042">
    <property type="entry name" value="ParAB_family"/>
    <property type="match status" value="1"/>
</dbReference>
<sequence>TEPSKIVNLLDENSHFDVIIVDTAGFADQLTFALSSITDLLVIPCKISSFDGDQVIAFVNQLRELTAKDKKEMPKYKVVLNEYDPITKNSKSLENVYKSFLEHNISVSDVLMQKRERVKTITEGTGSLYLLKGKDDATVNAQTNSRNLAYDLLNN</sequence>
<feature type="non-terminal residue" evidence="1">
    <location>
        <position position="1"/>
    </location>
</feature>
<evidence type="ECO:0000313" key="1">
    <source>
        <dbReference type="EMBL" id="PWN59140.1"/>
    </source>
</evidence>
<comment type="caution">
    <text evidence="1">The sequence shown here is derived from an EMBL/GenBank/DDBJ whole genome shotgun (WGS) entry which is preliminary data.</text>
</comment>
<proteinExistence type="predicted"/>
<dbReference type="OrthoDB" id="978593at2"/>
<dbReference type="SUPFAM" id="SSF52540">
    <property type="entry name" value="P-loop containing nucleoside triphosphate hydrolases"/>
    <property type="match status" value="1"/>
</dbReference>
<organism evidence="1 2">
    <name type="scientific">Chryseobacterium phosphatilyticum</name>
    <dbReference type="NCBI Taxonomy" id="475075"/>
    <lineage>
        <taxon>Bacteria</taxon>
        <taxon>Pseudomonadati</taxon>
        <taxon>Bacteroidota</taxon>
        <taxon>Flavobacteriia</taxon>
        <taxon>Flavobacteriales</taxon>
        <taxon>Weeksellaceae</taxon>
        <taxon>Chryseobacterium group</taxon>
        <taxon>Chryseobacterium</taxon>
    </lineage>
</organism>
<dbReference type="PANTHER" id="PTHR13696:SF99">
    <property type="entry name" value="COBYRINIC ACID AC-DIAMIDE SYNTHASE"/>
    <property type="match status" value="1"/>
</dbReference>
<dbReference type="InterPro" id="IPR050678">
    <property type="entry name" value="DNA_Partitioning_ATPase"/>
</dbReference>
<name>A0A316WL27_9FLAO</name>
<reference evidence="1 2" key="1">
    <citation type="submission" date="2018-04" db="EMBL/GenBank/DDBJ databases">
        <title>Draft Genome Sequence of Phosphate-Solubilizing Chryseobacterium sp. ISE14 that is a Biocontrol and Plant Growth-Promoting Rhizobacterium Isolated from Cucumber.</title>
        <authorList>
            <person name="Jeong J.-J."/>
            <person name="Sang M.K."/>
            <person name="Choi I.-G."/>
            <person name="Kim K.D."/>
        </authorList>
    </citation>
    <scope>NUCLEOTIDE SEQUENCE [LARGE SCALE GENOMIC DNA]</scope>
    <source>
        <strain evidence="1 2">ISE14</strain>
    </source>
</reference>
<evidence type="ECO:0000313" key="2">
    <source>
        <dbReference type="Proteomes" id="UP000236594"/>
    </source>
</evidence>
<dbReference type="EMBL" id="PPED02000036">
    <property type="protein sequence ID" value="PWN59140.1"/>
    <property type="molecule type" value="Genomic_DNA"/>
</dbReference>
<dbReference type="PANTHER" id="PTHR13696">
    <property type="entry name" value="P-LOOP CONTAINING NUCLEOSIDE TRIPHOSPHATE HYDROLASE"/>
    <property type="match status" value="1"/>
</dbReference>
<dbReference type="AlphaFoldDB" id="A0A316WL27"/>